<keyword evidence="1" id="KW-1133">Transmembrane helix</keyword>
<name>A0A9P0ND13_APHGO</name>
<reference evidence="2" key="2">
    <citation type="submission" date="2022-10" db="EMBL/GenBank/DDBJ databases">
        <authorList>
            <consortium name="ENA_rothamsted_submissions"/>
            <consortium name="culmorum"/>
            <person name="King R."/>
        </authorList>
    </citation>
    <scope>NUCLEOTIDE SEQUENCE</scope>
</reference>
<accession>A0A9P0ND13</accession>
<dbReference type="AlphaFoldDB" id="A0A9P0ND13"/>
<protein>
    <submittedName>
        <fullName evidence="2">Uncharacterized protein</fullName>
    </submittedName>
</protein>
<feature type="transmembrane region" description="Helical" evidence="1">
    <location>
        <begin position="96"/>
        <end position="113"/>
    </location>
</feature>
<keyword evidence="1" id="KW-0812">Transmembrane</keyword>
<dbReference type="Proteomes" id="UP001154329">
    <property type="component" value="Chromosome 1"/>
</dbReference>
<evidence type="ECO:0000256" key="1">
    <source>
        <dbReference type="SAM" id="Phobius"/>
    </source>
</evidence>
<gene>
    <name evidence="2" type="ORF">APHIGO_LOCUS326</name>
</gene>
<proteinExistence type="predicted"/>
<evidence type="ECO:0000313" key="3">
    <source>
        <dbReference type="Proteomes" id="UP001154329"/>
    </source>
</evidence>
<keyword evidence="3" id="KW-1185">Reference proteome</keyword>
<feature type="transmembrane region" description="Helical" evidence="1">
    <location>
        <begin position="20"/>
        <end position="41"/>
    </location>
</feature>
<reference evidence="2" key="1">
    <citation type="submission" date="2022-02" db="EMBL/GenBank/DDBJ databases">
        <authorList>
            <person name="King R."/>
        </authorList>
    </citation>
    <scope>NUCLEOTIDE SEQUENCE</scope>
</reference>
<dbReference type="EMBL" id="OU899034">
    <property type="protein sequence ID" value="CAH1708218.1"/>
    <property type="molecule type" value="Genomic_DNA"/>
</dbReference>
<evidence type="ECO:0000313" key="2">
    <source>
        <dbReference type="EMBL" id="CAH1708218.1"/>
    </source>
</evidence>
<sequence>MDMRHIIHIPIDKYYKHINICFLFILLYSPYCACYLLIFFFRSNFLEINNKTVYVDDIIITPYRLSHGSQRRKKKIEIALYNSMCNSTLGRARHTFLYSHYIVTYMVIYLYTLDKNLHIVCTHMRV</sequence>
<keyword evidence="1" id="KW-0472">Membrane</keyword>
<organism evidence="2 3">
    <name type="scientific">Aphis gossypii</name>
    <name type="common">Cotton aphid</name>
    <dbReference type="NCBI Taxonomy" id="80765"/>
    <lineage>
        <taxon>Eukaryota</taxon>
        <taxon>Metazoa</taxon>
        <taxon>Ecdysozoa</taxon>
        <taxon>Arthropoda</taxon>
        <taxon>Hexapoda</taxon>
        <taxon>Insecta</taxon>
        <taxon>Pterygota</taxon>
        <taxon>Neoptera</taxon>
        <taxon>Paraneoptera</taxon>
        <taxon>Hemiptera</taxon>
        <taxon>Sternorrhyncha</taxon>
        <taxon>Aphidomorpha</taxon>
        <taxon>Aphidoidea</taxon>
        <taxon>Aphididae</taxon>
        <taxon>Aphidini</taxon>
        <taxon>Aphis</taxon>
        <taxon>Aphis</taxon>
    </lineage>
</organism>